<evidence type="ECO:0000313" key="10">
    <source>
        <dbReference type="Proteomes" id="UP001595791"/>
    </source>
</evidence>
<evidence type="ECO:0000256" key="4">
    <source>
        <dbReference type="ARBA" id="ARBA00022801"/>
    </source>
</evidence>
<evidence type="ECO:0000313" key="9">
    <source>
        <dbReference type="EMBL" id="MFC4161344.1"/>
    </source>
</evidence>
<keyword evidence="4 7" id="KW-0378">Hydrolase</keyword>
<dbReference type="InterPro" id="IPR015797">
    <property type="entry name" value="NUDIX_hydrolase-like_dom_sf"/>
</dbReference>
<dbReference type="Pfam" id="PF00293">
    <property type="entry name" value="NUDIX"/>
    <property type="match status" value="1"/>
</dbReference>
<dbReference type="PANTHER" id="PTHR12992">
    <property type="entry name" value="NUDIX HYDROLASE"/>
    <property type="match status" value="1"/>
</dbReference>
<evidence type="ECO:0000256" key="5">
    <source>
        <dbReference type="ARBA" id="ARBA00022842"/>
    </source>
</evidence>
<comment type="caution">
    <text evidence="9">The sequence shown here is derived from an EMBL/GenBank/DDBJ whole genome shotgun (WGS) entry which is preliminary data.</text>
</comment>
<evidence type="ECO:0000256" key="2">
    <source>
        <dbReference type="ARBA" id="ARBA00001946"/>
    </source>
</evidence>
<dbReference type="Proteomes" id="UP001595791">
    <property type="component" value="Unassembled WGS sequence"/>
</dbReference>
<dbReference type="EMBL" id="JBHSBU010000001">
    <property type="protein sequence ID" value="MFC4161344.1"/>
    <property type="molecule type" value="Genomic_DNA"/>
</dbReference>
<keyword evidence="5" id="KW-0460">Magnesium</keyword>
<dbReference type="PROSITE" id="PS00893">
    <property type="entry name" value="NUDIX_BOX"/>
    <property type="match status" value="1"/>
</dbReference>
<feature type="domain" description="Nudix hydrolase" evidence="8">
    <location>
        <begin position="36"/>
        <end position="167"/>
    </location>
</feature>
<dbReference type="Gene3D" id="3.90.79.10">
    <property type="entry name" value="Nucleoside Triphosphate Pyrophosphohydrolase"/>
    <property type="match status" value="1"/>
</dbReference>
<dbReference type="RefSeq" id="WP_378167177.1">
    <property type="nucleotide sequence ID" value="NZ_JBHSBU010000001.1"/>
</dbReference>
<dbReference type="EC" id="3.6.1.55" evidence="9"/>
<dbReference type="InterPro" id="IPR020476">
    <property type="entry name" value="Nudix_hydrolase"/>
</dbReference>
<dbReference type="SUPFAM" id="SSF55811">
    <property type="entry name" value="Nudix"/>
    <property type="match status" value="1"/>
</dbReference>
<comment type="cofactor">
    <cofactor evidence="2">
        <name>Mg(2+)</name>
        <dbReference type="ChEBI" id="CHEBI:18420"/>
    </cofactor>
</comment>
<keyword evidence="3" id="KW-0479">Metal-binding</keyword>
<proteinExistence type="inferred from homology"/>
<dbReference type="PANTHER" id="PTHR12992:SF11">
    <property type="entry name" value="MITOCHONDRIAL COENZYME A DIPHOSPHATASE NUDT8"/>
    <property type="match status" value="1"/>
</dbReference>
<dbReference type="CDD" id="cd03426">
    <property type="entry name" value="NUDIX_CoAse_Nudt7"/>
    <property type="match status" value="1"/>
</dbReference>
<accession>A0ABV8MTG8</accession>
<name>A0ABV8MTG8_9NEIS</name>
<keyword evidence="10" id="KW-1185">Reference proteome</keyword>
<evidence type="ECO:0000256" key="1">
    <source>
        <dbReference type="ARBA" id="ARBA00001936"/>
    </source>
</evidence>
<organism evidence="9 10">
    <name type="scientific">Chitinimonas lacunae</name>
    <dbReference type="NCBI Taxonomy" id="1963018"/>
    <lineage>
        <taxon>Bacteria</taxon>
        <taxon>Pseudomonadati</taxon>
        <taxon>Pseudomonadota</taxon>
        <taxon>Betaproteobacteria</taxon>
        <taxon>Neisseriales</taxon>
        <taxon>Chitinibacteraceae</taxon>
        <taxon>Chitinimonas</taxon>
    </lineage>
</organism>
<dbReference type="InterPro" id="IPR020084">
    <property type="entry name" value="NUDIX_hydrolase_CS"/>
</dbReference>
<comment type="cofactor">
    <cofactor evidence="1">
        <name>Mn(2+)</name>
        <dbReference type="ChEBI" id="CHEBI:29035"/>
    </cofactor>
</comment>
<sequence length="201" mass="22235">MLILPSDSSEARDWLARRLDSHRQPGGGDLSTEGETSPAAVLLPIVLRPGAPTLLLTRRNDRLSHHAGQISFPGGRIEFEETPEQAALRETWEEVGIAAEHIIPVGRLSPYVTISRFRITPVVGLVAPSFTLNLAPDEVAEAFEVPLSFVLERANYREHGVDLPGRRVVSHALDWQGRLIWGATAGMLMMFLRTVREESTE</sequence>
<dbReference type="InterPro" id="IPR045121">
    <property type="entry name" value="CoAse"/>
</dbReference>
<keyword evidence="6" id="KW-0464">Manganese</keyword>
<evidence type="ECO:0000256" key="6">
    <source>
        <dbReference type="ARBA" id="ARBA00023211"/>
    </source>
</evidence>
<dbReference type="InterPro" id="IPR000086">
    <property type="entry name" value="NUDIX_hydrolase_dom"/>
</dbReference>
<evidence type="ECO:0000256" key="3">
    <source>
        <dbReference type="ARBA" id="ARBA00022723"/>
    </source>
</evidence>
<evidence type="ECO:0000259" key="8">
    <source>
        <dbReference type="PROSITE" id="PS51462"/>
    </source>
</evidence>
<dbReference type="PRINTS" id="PR00502">
    <property type="entry name" value="NUDIXFAMILY"/>
</dbReference>
<comment type="similarity">
    <text evidence="7">Belongs to the Nudix hydrolase family.</text>
</comment>
<reference evidence="10" key="1">
    <citation type="journal article" date="2019" name="Int. J. Syst. Evol. Microbiol.">
        <title>The Global Catalogue of Microorganisms (GCM) 10K type strain sequencing project: providing services to taxonomists for standard genome sequencing and annotation.</title>
        <authorList>
            <consortium name="The Broad Institute Genomics Platform"/>
            <consortium name="The Broad Institute Genome Sequencing Center for Infectious Disease"/>
            <person name="Wu L."/>
            <person name="Ma J."/>
        </authorList>
    </citation>
    <scope>NUCLEOTIDE SEQUENCE [LARGE SCALE GENOMIC DNA]</scope>
    <source>
        <strain evidence="10">LMG 29894</strain>
    </source>
</reference>
<dbReference type="PROSITE" id="PS51462">
    <property type="entry name" value="NUDIX"/>
    <property type="match status" value="1"/>
</dbReference>
<evidence type="ECO:0000256" key="7">
    <source>
        <dbReference type="RuleBase" id="RU003476"/>
    </source>
</evidence>
<protein>
    <submittedName>
        <fullName evidence="9">NUDIX hydrolase</fullName>
        <ecNumber evidence="9">3.6.1.55</ecNumber>
    </submittedName>
</protein>
<dbReference type="GO" id="GO:0035539">
    <property type="term" value="F:8-oxo-7,8-dihydrodeoxyguanosine triphosphate pyrophosphatase activity"/>
    <property type="evidence" value="ECO:0007669"/>
    <property type="project" value="UniProtKB-EC"/>
</dbReference>
<gene>
    <name evidence="9" type="ORF">ACFOW7_18575</name>
</gene>